<gene>
    <name evidence="7" type="ORF">ACRB68_13240</name>
</gene>
<keyword evidence="4 5" id="KW-0472">Membrane</keyword>
<dbReference type="Proteomes" id="UP000487268">
    <property type="component" value="Unassembled WGS sequence"/>
</dbReference>
<evidence type="ECO:0000256" key="1">
    <source>
        <dbReference type="ARBA" id="ARBA00004370"/>
    </source>
</evidence>
<dbReference type="PANTHER" id="PTHR30221:SF1">
    <property type="entry name" value="SMALL-CONDUCTANCE MECHANOSENSITIVE CHANNEL"/>
    <property type="match status" value="1"/>
</dbReference>
<dbReference type="PANTHER" id="PTHR30221">
    <property type="entry name" value="SMALL-CONDUCTANCE MECHANOSENSITIVE CHANNEL"/>
    <property type="match status" value="1"/>
</dbReference>
<name>A0A7K0BQT2_9ACTN</name>
<comment type="subcellular location">
    <subcellularLocation>
        <location evidence="1">Membrane</location>
    </subcellularLocation>
</comment>
<evidence type="ECO:0000256" key="5">
    <source>
        <dbReference type="SAM" id="Phobius"/>
    </source>
</evidence>
<dbReference type="AlphaFoldDB" id="A0A7K0BQT2"/>
<proteinExistence type="predicted"/>
<dbReference type="GO" id="GO:0016020">
    <property type="term" value="C:membrane"/>
    <property type="evidence" value="ECO:0007669"/>
    <property type="project" value="UniProtKB-SubCell"/>
</dbReference>
<feature type="domain" description="Mechanosensitive ion channel MscS" evidence="6">
    <location>
        <begin position="114"/>
        <end position="180"/>
    </location>
</feature>
<evidence type="ECO:0000259" key="6">
    <source>
        <dbReference type="Pfam" id="PF00924"/>
    </source>
</evidence>
<protein>
    <recommendedName>
        <fullName evidence="6">Mechanosensitive ion channel MscS domain-containing protein</fullName>
    </recommendedName>
</protein>
<dbReference type="Gene3D" id="1.10.287.1260">
    <property type="match status" value="1"/>
</dbReference>
<dbReference type="RefSeq" id="WP_328593841.1">
    <property type="nucleotide sequence ID" value="NZ_WEGH01000001.1"/>
</dbReference>
<comment type="caution">
    <text evidence="7">The sequence shown here is derived from an EMBL/GenBank/DDBJ whole genome shotgun (WGS) entry which is preliminary data.</text>
</comment>
<evidence type="ECO:0000256" key="4">
    <source>
        <dbReference type="ARBA" id="ARBA00023136"/>
    </source>
</evidence>
<dbReference type="InterPro" id="IPR010920">
    <property type="entry name" value="LSM_dom_sf"/>
</dbReference>
<dbReference type="InterPro" id="IPR006685">
    <property type="entry name" value="MscS_channel_2nd"/>
</dbReference>
<organism evidence="7 8">
    <name type="scientific">Actinomadura macrotermitis</name>
    <dbReference type="NCBI Taxonomy" id="2585200"/>
    <lineage>
        <taxon>Bacteria</taxon>
        <taxon>Bacillati</taxon>
        <taxon>Actinomycetota</taxon>
        <taxon>Actinomycetes</taxon>
        <taxon>Streptosporangiales</taxon>
        <taxon>Thermomonosporaceae</taxon>
        <taxon>Actinomadura</taxon>
    </lineage>
</organism>
<keyword evidence="2 5" id="KW-0812">Transmembrane</keyword>
<feature type="transmembrane region" description="Helical" evidence="5">
    <location>
        <begin position="68"/>
        <end position="89"/>
    </location>
</feature>
<dbReference type="InterPro" id="IPR023408">
    <property type="entry name" value="MscS_beta-dom_sf"/>
</dbReference>
<accession>A0A7K0BQT2</accession>
<dbReference type="Pfam" id="PF00924">
    <property type="entry name" value="MS_channel_2nd"/>
    <property type="match status" value="1"/>
</dbReference>
<reference evidence="7 8" key="1">
    <citation type="submission" date="2019-10" db="EMBL/GenBank/DDBJ databases">
        <title>Actinomadura rubteroloni sp. nov. and Actinomadura macrotermitis sp. nov., isolated from the gut of fungus growing-termite Macrotermes natalensis.</title>
        <authorList>
            <person name="Benndorf R."/>
            <person name="Martin K."/>
            <person name="Kuefner M."/>
            <person name="De Beer W."/>
            <person name="Kaster A.-K."/>
            <person name="Vollmers J."/>
            <person name="Poulsen M."/>
            <person name="Beemelmanns C."/>
        </authorList>
    </citation>
    <scope>NUCLEOTIDE SEQUENCE [LARGE SCALE GENOMIC DNA]</scope>
    <source>
        <strain evidence="7 8">RB68</strain>
    </source>
</reference>
<keyword evidence="8" id="KW-1185">Reference proteome</keyword>
<evidence type="ECO:0000313" key="8">
    <source>
        <dbReference type="Proteomes" id="UP000487268"/>
    </source>
</evidence>
<dbReference type="InterPro" id="IPR045275">
    <property type="entry name" value="MscS_archaea/bacteria_type"/>
</dbReference>
<dbReference type="EMBL" id="WEGH01000001">
    <property type="protein sequence ID" value="MQY03282.1"/>
    <property type="molecule type" value="Genomic_DNA"/>
</dbReference>
<sequence>MSVLCALAVCAVLVAHLGDPTSGHWHEKVLCWSGAVVFLVAALTATVRLGNEMRRITLPTLGDSHAALVRLTIVLTGGLLTVTMTFSLLRVPIGQLVLGGAVTGVLLGIAGQQTLANIFAGIMILYAHPFDIGDRVNVRSGPLGGELEGTVHGIGILYVEIDSADGRFSVPNSLIQKAAVARIEDASG</sequence>
<evidence type="ECO:0000256" key="3">
    <source>
        <dbReference type="ARBA" id="ARBA00022989"/>
    </source>
</evidence>
<keyword evidence="3 5" id="KW-1133">Transmembrane helix</keyword>
<evidence type="ECO:0000313" key="7">
    <source>
        <dbReference type="EMBL" id="MQY03282.1"/>
    </source>
</evidence>
<evidence type="ECO:0000256" key="2">
    <source>
        <dbReference type="ARBA" id="ARBA00022692"/>
    </source>
</evidence>
<feature type="transmembrane region" description="Helical" evidence="5">
    <location>
        <begin position="101"/>
        <end position="127"/>
    </location>
</feature>
<dbReference type="SUPFAM" id="SSF50182">
    <property type="entry name" value="Sm-like ribonucleoproteins"/>
    <property type="match status" value="1"/>
</dbReference>
<feature type="transmembrane region" description="Helical" evidence="5">
    <location>
        <begin position="27"/>
        <end position="47"/>
    </location>
</feature>
<dbReference type="Gene3D" id="2.30.30.60">
    <property type="match status" value="1"/>
</dbReference>
<dbReference type="GO" id="GO:0008381">
    <property type="term" value="F:mechanosensitive monoatomic ion channel activity"/>
    <property type="evidence" value="ECO:0007669"/>
    <property type="project" value="InterPro"/>
</dbReference>